<proteinExistence type="predicted"/>
<accession>A0A7Z0AXP0</accession>
<dbReference type="AlphaFoldDB" id="A0A7Z0AXP0"/>
<sequence>MGGFTGAGFTADDHDLVFRDRFGDLLAAAGNRQRFGEGDRWNRIRFDDTRRARGARFTARLVASAFTAFRLIRRLRATRTSLTQRIFFLRVRLRALLRTTRFARLLRRVSVGVLRRTAPGVAGVQLIGGRRRILVRRSGTFGYIRHGGAL</sequence>
<protein>
    <submittedName>
        <fullName evidence="1">Uncharacterized protein</fullName>
    </submittedName>
</protein>
<comment type="caution">
    <text evidence="1">The sequence shown here is derived from an EMBL/GenBank/DDBJ whole genome shotgun (WGS) entry which is preliminary data.</text>
</comment>
<dbReference type="EMBL" id="JACCAU010000001">
    <property type="protein sequence ID" value="NYH12903.1"/>
    <property type="molecule type" value="Genomic_DNA"/>
</dbReference>
<dbReference type="Proteomes" id="UP000572540">
    <property type="component" value="Unassembled WGS sequence"/>
</dbReference>
<gene>
    <name evidence="1" type="ORF">GGD41_000131</name>
</gene>
<evidence type="ECO:0000313" key="2">
    <source>
        <dbReference type="Proteomes" id="UP000572540"/>
    </source>
</evidence>
<organism evidence="1 2">
    <name type="scientific">Paraburkholderia bryophila</name>
    <dbReference type="NCBI Taxonomy" id="420952"/>
    <lineage>
        <taxon>Bacteria</taxon>
        <taxon>Pseudomonadati</taxon>
        <taxon>Pseudomonadota</taxon>
        <taxon>Betaproteobacteria</taxon>
        <taxon>Burkholderiales</taxon>
        <taxon>Burkholderiaceae</taxon>
        <taxon>Paraburkholderia</taxon>
    </lineage>
</organism>
<name>A0A7Z0AXP0_9BURK</name>
<evidence type="ECO:0000313" key="1">
    <source>
        <dbReference type="EMBL" id="NYH12903.1"/>
    </source>
</evidence>
<reference evidence="1 2" key="1">
    <citation type="submission" date="2020-07" db="EMBL/GenBank/DDBJ databases">
        <title>Exploring microbial biodiversity for novel pathways involved in the catabolism of aromatic compounds derived from lignin.</title>
        <authorList>
            <person name="Elkins J."/>
        </authorList>
    </citation>
    <scope>NUCLEOTIDE SEQUENCE [LARGE SCALE GENOMIC DNA]</scope>
    <source>
        <strain evidence="1 2">H2C3B</strain>
    </source>
</reference>